<evidence type="ECO:0000259" key="14">
    <source>
        <dbReference type="PROSITE" id="PS51144"/>
    </source>
</evidence>
<dbReference type="InterPro" id="IPR001148">
    <property type="entry name" value="CA_dom"/>
</dbReference>
<evidence type="ECO:0000256" key="9">
    <source>
        <dbReference type="ARBA" id="ARBA00023239"/>
    </source>
</evidence>
<dbReference type="PANTHER" id="PTHR18952:SF265">
    <property type="entry name" value="CARBONIC ANHYDRASE"/>
    <property type="match status" value="1"/>
</dbReference>
<dbReference type="InterPro" id="IPR000001">
    <property type="entry name" value="Kringle"/>
</dbReference>
<keyword evidence="7" id="KW-0862">Zinc</keyword>
<dbReference type="InterPro" id="IPR036398">
    <property type="entry name" value="CA_dom_sf"/>
</dbReference>
<dbReference type="Gene3D" id="3.10.200.10">
    <property type="entry name" value="Alpha carbonic anhydrase"/>
    <property type="match status" value="1"/>
</dbReference>
<evidence type="ECO:0000256" key="5">
    <source>
        <dbReference type="ARBA" id="ARBA00022572"/>
    </source>
</evidence>
<dbReference type="SMART" id="SM00130">
    <property type="entry name" value="KR"/>
    <property type="match status" value="1"/>
</dbReference>
<evidence type="ECO:0000256" key="8">
    <source>
        <dbReference type="ARBA" id="ARBA00023157"/>
    </source>
</evidence>
<evidence type="ECO:0000256" key="12">
    <source>
        <dbReference type="ARBA" id="ARBA00048348"/>
    </source>
</evidence>
<evidence type="ECO:0000256" key="2">
    <source>
        <dbReference type="ARBA" id="ARBA00010718"/>
    </source>
</evidence>
<evidence type="ECO:0000256" key="6">
    <source>
        <dbReference type="ARBA" id="ARBA00022723"/>
    </source>
</evidence>
<dbReference type="SUPFAM" id="SSF57440">
    <property type="entry name" value="Kringle-like"/>
    <property type="match status" value="1"/>
</dbReference>
<dbReference type="InterPro" id="IPR038178">
    <property type="entry name" value="Kringle_sf"/>
</dbReference>
<dbReference type="Gene3D" id="2.40.20.10">
    <property type="entry name" value="Plasminogen Kringle 4"/>
    <property type="match status" value="1"/>
</dbReference>
<dbReference type="SMART" id="SM01057">
    <property type="entry name" value="Carb_anhydrase"/>
    <property type="match status" value="1"/>
</dbReference>
<comment type="catalytic activity">
    <reaction evidence="12">
        <text>hydrogencarbonate + H(+) = CO2 + H2O</text>
        <dbReference type="Rhea" id="RHEA:10748"/>
        <dbReference type="ChEBI" id="CHEBI:15377"/>
        <dbReference type="ChEBI" id="CHEBI:15378"/>
        <dbReference type="ChEBI" id="CHEBI:16526"/>
        <dbReference type="ChEBI" id="CHEBI:17544"/>
        <dbReference type="EC" id="4.2.1.1"/>
    </reaction>
</comment>
<protein>
    <recommendedName>
        <fullName evidence="11">Cell surface-binding protein OPG105</fullName>
        <ecNumber evidence="4">4.2.1.1</ecNumber>
    </recommendedName>
    <alternativeName>
        <fullName evidence="10">Carbonic anhydrase homolog</fullName>
    </alternativeName>
</protein>
<dbReference type="PANTHER" id="PTHR18952">
    <property type="entry name" value="CARBONIC ANHYDRASE"/>
    <property type="match status" value="1"/>
</dbReference>
<gene>
    <name evidence="15" type="ORF">5_31</name>
</gene>
<dbReference type="EMBL" id="MK250089">
    <property type="protein sequence ID" value="QDY52234.1"/>
    <property type="molecule type" value="Genomic_DNA"/>
</dbReference>
<comment type="similarity">
    <text evidence="2">Belongs to the alpha-carbonic anhydrase family.</text>
</comment>
<comment type="subunit">
    <text evidence="3">Homodimer; disulfide-linked.</text>
</comment>
<evidence type="ECO:0000256" key="10">
    <source>
        <dbReference type="ARBA" id="ARBA00030449"/>
    </source>
</evidence>
<comment type="function">
    <text evidence="1">Binds to chondroitin sulfate on the cell surface to provide virion attachment to target cell.</text>
</comment>
<proteinExistence type="inferred from homology"/>
<reference evidence="15" key="1">
    <citation type="submission" date="2018-11" db="EMBL/GenBank/DDBJ databases">
        <title>A distinct lineage of giant viruses engineers rhodopsin photosystems in predatory marine eukaryotes.</title>
        <authorList>
            <person name="Needham D.M."/>
            <person name="Yoshizawa S."/>
            <person name="Hosaka T."/>
            <person name="Poirier C."/>
            <person name="Choi C.-J."/>
            <person name="Hehenberger E."/>
            <person name="Irwin N.A.T."/>
            <person name="Wilken S."/>
            <person name="Yung C.-M."/>
            <person name="Bachy C."/>
            <person name="Kurihara R."/>
            <person name="Nakajima Y."/>
            <person name="Kojima K."/>
            <person name="Kimura-Someya T."/>
            <person name="Leonard G."/>
            <person name="Malmstrom R.R."/>
            <person name="Mende D."/>
            <person name="Olson D.K."/>
            <person name="Sudo Y."/>
            <person name="Sudek S."/>
            <person name="Richards T.A."/>
            <person name="DeLong E.F."/>
            <person name="Keeling P.J."/>
            <person name="Santoro A.E."/>
            <person name="Shirouzu M."/>
            <person name="Iwasaki W."/>
            <person name="Worden A.Z."/>
        </authorList>
    </citation>
    <scope>NUCLEOTIDE SEQUENCE</scope>
</reference>
<keyword evidence="5" id="KW-0420">Kringle</keyword>
<accession>A0A5B8IQJ5</accession>
<dbReference type="EC" id="4.2.1.1" evidence="4"/>
<keyword evidence="8" id="KW-1015">Disulfide bond</keyword>
<feature type="domain" description="Kringle" evidence="13">
    <location>
        <begin position="540"/>
        <end position="639"/>
    </location>
</feature>
<evidence type="ECO:0000313" key="15">
    <source>
        <dbReference type="EMBL" id="QDY52234.1"/>
    </source>
</evidence>
<dbReference type="SUPFAM" id="SSF51069">
    <property type="entry name" value="Carbonic anhydrase"/>
    <property type="match status" value="1"/>
</dbReference>
<organism evidence="15">
    <name type="scientific">Mimiviridae sp. ChoanoV1</name>
    <dbReference type="NCBI Taxonomy" id="2596887"/>
    <lineage>
        <taxon>Viruses</taxon>
        <taxon>Varidnaviria</taxon>
        <taxon>Bamfordvirae</taxon>
        <taxon>Nucleocytoviricota</taxon>
        <taxon>Megaviricetes</taxon>
        <taxon>Imitervirales</taxon>
        <taxon>Schizomimiviridae</taxon>
    </lineage>
</organism>
<dbReference type="InterPro" id="IPR023561">
    <property type="entry name" value="Carbonic_anhydrase_a-class"/>
</dbReference>
<dbReference type="InterPro" id="IPR013806">
    <property type="entry name" value="Kringle-like"/>
</dbReference>
<dbReference type="Pfam" id="PF00194">
    <property type="entry name" value="Carb_anhydrase"/>
    <property type="match status" value="1"/>
</dbReference>
<evidence type="ECO:0000259" key="13">
    <source>
        <dbReference type="PROSITE" id="PS50070"/>
    </source>
</evidence>
<evidence type="ECO:0000256" key="7">
    <source>
        <dbReference type="ARBA" id="ARBA00022833"/>
    </source>
</evidence>
<feature type="domain" description="Alpha-carbonic anhydrase" evidence="14">
    <location>
        <begin position="18"/>
        <end position="286"/>
    </location>
</feature>
<dbReference type="PROSITE" id="PS51144">
    <property type="entry name" value="ALPHA_CA_2"/>
    <property type="match status" value="1"/>
</dbReference>
<keyword evidence="9" id="KW-0456">Lyase</keyword>
<evidence type="ECO:0000256" key="11">
    <source>
        <dbReference type="ARBA" id="ARBA00034849"/>
    </source>
</evidence>
<keyword evidence="6" id="KW-0479">Metal-binding</keyword>
<dbReference type="GO" id="GO:0004089">
    <property type="term" value="F:carbonate dehydratase activity"/>
    <property type="evidence" value="ECO:0007669"/>
    <property type="project" value="UniProtKB-EC"/>
</dbReference>
<sequence length="663" mass="77899">MSDTFTYPEKNNKNKINPDWQIDNCFSHELNGLVNKYKIKGKQSPININTKNIQQCNLLCSLSINYKPSKCNIIKNKQNIIILKWDENSYITYNNKQLPLKYVYFHTPSHHLIDDNNSVMEINLYHSFSDEYLPVLDEKIKDNIEDTIELEHPNVDNKKKEVIKDKGVIISVLVKIGDSHSSSKQNKFFSQFITNPKFLSMGIEDKVNIYVDKEWNINDLLPNKKSFYSYEGSLPMPPCYESFNWIIFEEPIDILSEYIDIFKTEGNPNGFRNAHPLNDRVILYNNSVEIKEDDKNEYNEITKKDLINKMIAPIRITVDSRSGVDYRINSKKIIDSYSHGANKDYKTNQKHLETLSSAWNELGKSGEQDLSVTEILDLNNENQEKYYDYVKNMIFDAIKFNYYNYFDIYLSFYDSKFKSDPNYLNIIELATSELSNLNSKSTFTKDGNFTFEEINKNLDNFKGKNIDKIKKNIPDILAILLLLNWNMDNYNNPKFVNLLSLIEDKEELFLINNYILLSFKKSFEGQDLGDIIFKFQGEDLTYTLNGDECQTWGSNEVHYEGNLLSFFKKNLRLDKKGYKYEDMDYNLKDLARDGILNKSIDNKWKPHNKCRDPKGIRGAPWCYTKNPKVRWEYCMIPDKVGDIKKYLLLLVFYYDFIPINYVS</sequence>
<evidence type="ECO:0000256" key="1">
    <source>
        <dbReference type="ARBA" id="ARBA00003588"/>
    </source>
</evidence>
<dbReference type="GO" id="GO:0008270">
    <property type="term" value="F:zinc ion binding"/>
    <property type="evidence" value="ECO:0007669"/>
    <property type="project" value="InterPro"/>
</dbReference>
<name>A0A5B8IQJ5_9VIRU</name>
<dbReference type="PROSITE" id="PS50070">
    <property type="entry name" value="KRINGLE_2"/>
    <property type="match status" value="1"/>
</dbReference>
<evidence type="ECO:0000256" key="4">
    <source>
        <dbReference type="ARBA" id="ARBA00012925"/>
    </source>
</evidence>
<evidence type="ECO:0000256" key="3">
    <source>
        <dbReference type="ARBA" id="ARBA00011748"/>
    </source>
</evidence>